<evidence type="ECO:0000256" key="6">
    <source>
        <dbReference type="PROSITE-ProRule" id="PRU00169"/>
    </source>
</evidence>
<accession>A0LNF9</accession>
<protein>
    <submittedName>
        <fullName evidence="8">Response regulator receiver protein</fullName>
    </submittedName>
</protein>
<dbReference type="Gene3D" id="3.40.50.2300">
    <property type="match status" value="1"/>
</dbReference>
<dbReference type="Pfam" id="PF00072">
    <property type="entry name" value="Response_reg"/>
    <property type="match status" value="1"/>
</dbReference>
<evidence type="ECO:0000313" key="8">
    <source>
        <dbReference type="EMBL" id="ABK18961.1"/>
    </source>
</evidence>
<evidence type="ECO:0000256" key="1">
    <source>
        <dbReference type="ARBA" id="ARBA00022553"/>
    </source>
</evidence>
<dbReference type="Proteomes" id="UP000001784">
    <property type="component" value="Chromosome"/>
</dbReference>
<keyword evidence="9" id="KW-1185">Reference proteome</keyword>
<keyword evidence="1 6" id="KW-0597">Phosphoprotein</keyword>
<dbReference type="OrthoDB" id="9808843at2"/>
<dbReference type="KEGG" id="sfu:Sfum_3288"/>
<keyword evidence="2" id="KW-0902">Two-component regulatory system</keyword>
<sequence length="136" mass="14941">MRSFGGLRAGFQGVVMALVLVLDDERDACQLMARIISSFGHEVKAFTDSEEALKWVTRVEPDLALLDVGLRGSYGIDVVDRFLRIRPKLKAILITGYPSMATAGEAFHSGTLDLLVKPVELDELEARVRLALGLIK</sequence>
<keyword evidence="3" id="KW-0805">Transcription regulation</keyword>
<dbReference type="GO" id="GO:0006355">
    <property type="term" value="P:regulation of DNA-templated transcription"/>
    <property type="evidence" value="ECO:0007669"/>
    <property type="project" value="TreeGrafter"/>
</dbReference>
<dbReference type="PANTHER" id="PTHR48111:SF1">
    <property type="entry name" value="TWO-COMPONENT RESPONSE REGULATOR ORR33"/>
    <property type="match status" value="1"/>
</dbReference>
<proteinExistence type="predicted"/>
<dbReference type="InterPro" id="IPR001789">
    <property type="entry name" value="Sig_transdc_resp-reg_receiver"/>
</dbReference>
<keyword evidence="4" id="KW-0238">DNA-binding</keyword>
<reference evidence="8 9" key="1">
    <citation type="submission" date="2006-10" db="EMBL/GenBank/DDBJ databases">
        <title>Complete sequence of Syntrophobacter fumaroxidans MPOB.</title>
        <authorList>
            <consortium name="US DOE Joint Genome Institute"/>
            <person name="Copeland A."/>
            <person name="Lucas S."/>
            <person name="Lapidus A."/>
            <person name="Barry K."/>
            <person name="Detter J.C."/>
            <person name="Glavina del Rio T."/>
            <person name="Hammon N."/>
            <person name="Israni S."/>
            <person name="Pitluck S."/>
            <person name="Goltsman E.G."/>
            <person name="Martinez M."/>
            <person name="Schmutz J."/>
            <person name="Larimer F."/>
            <person name="Land M."/>
            <person name="Hauser L."/>
            <person name="Kyrpides N."/>
            <person name="Kim E."/>
            <person name="Boone D.R."/>
            <person name="Brockman F."/>
            <person name="Culley D."/>
            <person name="Ferry J."/>
            <person name="Gunsalus R."/>
            <person name="McInerney M.J."/>
            <person name="Morrison M."/>
            <person name="Plugge C."/>
            <person name="Rohlin L."/>
            <person name="Scholten J."/>
            <person name="Sieber J."/>
            <person name="Stams A.J.M."/>
            <person name="Worm P."/>
            <person name="Henstra A.M."/>
            <person name="Richardson P."/>
        </authorList>
    </citation>
    <scope>NUCLEOTIDE SEQUENCE [LARGE SCALE GENOMIC DNA]</scope>
    <source>
        <strain evidence="9">DSM 10017 / MPOB</strain>
    </source>
</reference>
<dbReference type="GO" id="GO:0000976">
    <property type="term" value="F:transcription cis-regulatory region binding"/>
    <property type="evidence" value="ECO:0007669"/>
    <property type="project" value="TreeGrafter"/>
</dbReference>
<evidence type="ECO:0000256" key="4">
    <source>
        <dbReference type="ARBA" id="ARBA00023125"/>
    </source>
</evidence>
<dbReference type="GO" id="GO:0032993">
    <property type="term" value="C:protein-DNA complex"/>
    <property type="evidence" value="ECO:0007669"/>
    <property type="project" value="TreeGrafter"/>
</dbReference>
<dbReference type="PROSITE" id="PS50110">
    <property type="entry name" value="RESPONSE_REGULATORY"/>
    <property type="match status" value="1"/>
</dbReference>
<feature type="domain" description="Response regulatory" evidence="7">
    <location>
        <begin position="18"/>
        <end position="132"/>
    </location>
</feature>
<dbReference type="AlphaFoldDB" id="A0LNF9"/>
<gene>
    <name evidence="8" type="ordered locus">Sfum_3288</name>
</gene>
<organism evidence="8 9">
    <name type="scientific">Syntrophobacter fumaroxidans (strain DSM 10017 / MPOB)</name>
    <dbReference type="NCBI Taxonomy" id="335543"/>
    <lineage>
        <taxon>Bacteria</taxon>
        <taxon>Pseudomonadati</taxon>
        <taxon>Thermodesulfobacteriota</taxon>
        <taxon>Syntrophobacteria</taxon>
        <taxon>Syntrophobacterales</taxon>
        <taxon>Syntrophobacteraceae</taxon>
        <taxon>Syntrophobacter</taxon>
    </lineage>
</organism>
<evidence type="ECO:0000259" key="7">
    <source>
        <dbReference type="PROSITE" id="PS50110"/>
    </source>
</evidence>
<evidence type="ECO:0000256" key="3">
    <source>
        <dbReference type="ARBA" id="ARBA00023015"/>
    </source>
</evidence>
<dbReference type="SMART" id="SM00448">
    <property type="entry name" value="REC"/>
    <property type="match status" value="1"/>
</dbReference>
<dbReference type="InParanoid" id="A0LNF9"/>
<feature type="modified residue" description="4-aspartylphosphate" evidence="6">
    <location>
        <position position="67"/>
    </location>
</feature>
<dbReference type="eggNOG" id="COG2204">
    <property type="taxonomic scope" value="Bacteria"/>
</dbReference>
<dbReference type="CDD" id="cd00156">
    <property type="entry name" value="REC"/>
    <property type="match status" value="1"/>
</dbReference>
<dbReference type="GO" id="GO:0005829">
    <property type="term" value="C:cytosol"/>
    <property type="evidence" value="ECO:0007669"/>
    <property type="project" value="TreeGrafter"/>
</dbReference>
<dbReference type="GO" id="GO:0000156">
    <property type="term" value="F:phosphorelay response regulator activity"/>
    <property type="evidence" value="ECO:0007669"/>
    <property type="project" value="TreeGrafter"/>
</dbReference>
<evidence type="ECO:0000256" key="5">
    <source>
        <dbReference type="ARBA" id="ARBA00023163"/>
    </source>
</evidence>
<evidence type="ECO:0000256" key="2">
    <source>
        <dbReference type="ARBA" id="ARBA00023012"/>
    </source>
</evidence>
<dbReference type="STRING" id="335543.Sfum_3288"/>
<dbReference type="HOGENOM" id="CLU_000445_69_8_7"/>
<keyword evidence="5" id="KW-0804">Transcription</keyword>
<dbReference type="EMBL" id="CP000478">
    <property type="protein sequence ID" value="ABK18961.1"/>
    <property type="molecule type" value="Genomic_DNA"/>
</dbReference>
<dbReference type="PANTHER" id="PTHR48111">
    <property type="entry name" value="REGULATOR OF RPOS"/>
    <property type="match status" value="1"/>
</dbReference>
<evidence type="ECO:0000313" key="9">
    <source>
        <dbReference type="Proteomes" id="UP000001784"/>
    </source>
</evidence>
<dbReference type="InterPro" id="IPR011006">
    <property type="entry name" value="CheY-like_superfamily"/>
</dbReference>
<dbReference type="SUPFAM" id="SSF52172">
    <property type="entry name" value="CheY-like"/>
    <property type="match status" value="1"/>
</dbReference>
<dbReference type="InterPro" id="IPR039420">
    <property type="entry name" value="WalR-like"/>
</dbReference>
<name>A0LNF9_SYNFM</name>